<evidence type="ECO:0000256" key="2">
    <source>
        <dbReference type="SAM" id="SignalP"/>
    </source>
</evidence>
<comment type="caution">
    <text evidence="3">The sequence shown here is derived from an EMBL/GenBank/DDBJ whole genome shotgun (WGS) entry which is preliminary data.</text>
</comment>
<feature type="chain" id="PRO_5045363193" evidence="2">
    <location>
        <begin position="20"/>
        <end position="217"/>
    </location>
</feature>
<dbReference type="EMBL" id="JAQQWI010000016">
    <property type="protein sequence ID" value="KAK8008005.1"/>
    <property type="molecule type" value="Genomic_DNA"/>
</dbReference>
<evidence type="ECO:0000256" key="1">
    <source>
        <dbReference type="SAM" id="MobiDB-lite"/>
    </source>
</evidence>
<sequence>MVSLKVIAVLASMGAVVTSLPITRYDSRDVYSDDPNLTIIHGKRPIPTGLLPPRDGSITTVDESHPTNRAVYPDDPNITIIHGKRPIPTGLAPRDDDSRATIIYGNHPADRDAHYDSNDPNITIIHRKRPLPADVHPRNGPSPTPAAVPEFPTGDPLQPSVTSGGDAPPSTTAPSATPTALSTIIRDRMRSCTVVYHAWVRIQIHYCAADRAEVGDG</sequence>
<evidence type="ECO:0000313" key="3">
    <source>
        <dbReference type="EMBL" id="KAK8008005.1"/>
    </source>
</evidence>
<feature type="compositionally biased region" description="Low complexity" evidence="1">
    <location>
        <begin position="167"/>
        <end position="179"/>
    </location>
</feature>
<keyword evidence="2" id="KW-0732">Signal</keyword>
<evidence type="ECO:0000313" key="4">
    <source>
        <dbReference type="Proteomes" id="UP001396898"/>
    </source>
</evidence>
<dbReference type="Proteomes" id="UP001396898">
    <property type="component" value="Unassembled WGS sequence"/>
</dbReference>
<reference evidence="3 4" key="1">
    <citation type="submission" date="2023-01" db="EMBL/GenBank/DDBJ databases">
        <title>Analysis of 21 Apiospora genomes using comparative genomics revels a genus with tremendous synthesis potential of carbohydrate active enzymes and secondary metabolites.</title>
        <authorList>
            <person name="Sorensen T."/>
        </authorList>
    </citation>
    <scope>NUCLEOTIDE SEQUENCE [LARGE SCALE GENOMIC DNA]</scope>
    <source>
        <strain evidence="3 4">CBS 20057</strain>
    </source>
</reference>
<keyword evidence="4" id="KW-1185">Reference proteome</keyword>
<feature type="signal peptide" evidence="2">
    <location>
        <begin position="1"/>
        <end position="19"/>
    </location>
</feature>
<organism evidence="3 4">
    <name type="scientific">Apiospora marii</name>
    <dbReference type="NCBI Taxonomy" id="335849"/>
    <lineage>
        <taxon>Eukaryota</taxon>
        <taxon>Fungi</taxon>
        <taxon>Dikarya</taxon>
        <taxon>Ascomycota</taxon>
        <taxon>Pezizomycotina</taxon>
        <taxon>Sordariomycetes</taxon>
        <taxon>Xylariomycetidae</taxon>
        <taxon>Amphisphaeriales</taxon>
        <taxon>Apiosporaceae</taxon>
        <taxon>Apiospora</taxon>
    </lineage>
</organism>
<accession>A0ABR1RBY0</accession>
<proteinExistence type="predicted"/>
<name>A0ABR1RBY0_9PEZI</name>
<protein>
    <submittedName>
        <fullName evidence="3">Uncharacterized protein</fullName>
    </submittedName>
</protein>
<feature type="region of interest" description="Disordered" evidence="1">
    <location>
        <begin position="131"/>
        <end position="179"/>
    </location>
</feature>
<gene>
    <name evidence="3" type="ORF">PG991_010556</name>
</gene>